<dbReference type="RefSeq" id="WP_061693416.1">
    <property type="nucleotide sequence ID" value="NZ_FERR01000003.1"/>
</dbReference>
<organism evidence="1 2">
    <name type="scientific">Neisseria meningitidis</name>
    <dbReference type="NCBI Taxonomy" id="487"/>
    <lineage>
        <taxon>Bacteria</taxon>
        <taxon>Pseudomonadati</taxon>
        <taxon>Pseudomonadota</taxon>
        <taxon>Betaproteobacteria</taxon>
        <taxon>Neisseriales</taxon>
        <taxon>Neisseriaceae</taxon>
        <taxon>Neisseria</taxon>
    </lineage>
</organism>
<protein>
    <submittedName>
        <fullName evidence="1">Phage associated protein</fullName>
    </submittedName>
</protein>
<evidence type="ECO:0000313" key="2">
    <source>
        <dbReference type="Proteomes" id="UP000072443"/>
    </source>
</evidence>
<evidence type="ECO:0000313" key="1">
    <source>
        <dbReference type="EMBL" id="CWP72932.1"/>
    </source>
</evidence>
<accession>A0AB33U012</accession>
<comment type="caution">
    <text evidence="1">The sequence shown here is derived from an EMBL/GenBank/DDBJ whole genome shotgun (WGS) entry which is preliminary data.</text>
</comment>
<sequence length="82" mass="9339">MKDKARLTEQESKKMNINELGARIDIKKAAELIGMAIGRDTPVSNKTVYEWMKRGHFPKTLQVPYGAAVWDTEECLLKLGFK</sequence>
<dbReference type="Proteomes" id="UP000072443">
    <property type="component" value="Unassembled WGS sequence"/>
</dbReference>
<dbReference type="AlphaFoldDB" id="A0AB33U012"/>
<reference evidence="1 2" key="1">
    <citation type="submission" date="2016-02" db="EMBL/GenBank/DDBJ databases">
        <authorList>
            <consortium name="Pathogen Informatics"/>
        </authorList>
    </citation>
    <scope>NUCLEOTIDE SEQUENCE [LARGE SCALE GENOMIC DNA]</scope>
    <source>
        <strain evidence="1 2">2842STDY5881269</strain>
    </source>
</reference>
<gene>
    <name evidence="1" type="ORF">ERS514591_01117</name>
</gene>
<dbReference type="EMBL" id="FEVP01000011">
    <property type="protein sequence ID" value="CWP72932.1"/>
    <property type="molecule type" value="Genomic_DNA"/>
</dbReference>
<proteinExistence type="predicted"/>
<name>A0AB33U012_NEIME</name>